<evidence type="ECO:0000256" key="1">
    <source>
        <dbReference type="SAM" id="MobiDB-lite"/>
    </source>
</evidence>
<dbReference type="Proteomes" id="UP000325008">
    <property type="component" value="Unassembled WGS sequence"/>
</dbReference>
<name>A0A5C3FLN7_PSEA2</name>
<feature type="compositionally biased region" description="Polar residues" evidence="1">
    <location>
        <begin position="219"/>
        <end position="232"/>
    </location>
</feature>
<proteinExistence type="predicted"/>
<feature type="domain" description="DUF4042" evidence="2">
    <location>
        <begin position="343"/>
        <end position="422"/>
    </location>
</feature>
<dbReference type="PANTHER" id="PTHR13366:SF0">
    <property type="entry name" value="HEAT REPEAT-CONTAINING PROTEIN 6"/>
    <property type="match status" value="1"/>
</dbReference>
<comment type="caution">
    <text evidence="3">The sequence shown here is derived from an EMBL/GenBank/DDBJ whole genome shotgun (WGS) entry which is preliminary data.</text>
</comment>
<dbReference type="AlphaFoldDB" id="A0A5C3FLN7"/>
<dbReference type="Gene3D" id="1.25.10.10">
    <property type="entry name" value="Leucine-rich Repeat Variant"/>
    <property type="match status" value="1"/>
</dbReference>
<evidence type="ECO:0000259" key="2">
    <source>
        <dbReference type="Pfam" id="PF13251"/>
    </source>
</evidence>
<sequence length="917" mass="96716">MEATHASQGAEALLDKLRESRLSSDKRRISLEALRLALEPIVAPIFSTTSDNDGASISLLIRAIQDGPNDVRRVALQTIASGIDKVETPHISQATSDELMAAIEALLKSTLKIQSGRSIGTLRGRPRIDVSTISTSSLRAAAAALKAVHSLLRIAPSDKPAARASDTNSLLTRLTGLLDVVVPCLYAGLSQAVPSNEAGSRASSGLRSGALSWMDQPLQPLSGTKGGSTSAAETDGDTDRFNASSSGEADRRSDKSESERSDFSVASSRSASRSRKDESRQQDAMCRLIRQNALHCLVELNQRHANAIVARWSDLLPDQLAQPAVTPRAVGSGVVSRRSGVGSSAAFSLCSLIADDPSTSVRLAAVAALESVLAHGTRQLSMAQERAQRALTFTSLSSQLAGWIVNVRSYVVLALQRAAAAPRTPARVEGQADGIGSLYPTALLTALLRLARTLVTSTARARLVVKNTAVLTEPAAAFVAHSDPDVQAAAKRLVAALAATQDSSPAASAIRRQSGVSASADGIADASAEASSLDVTLLLSQSETLTSALAERALDALNQAGEPNLAMWTALVKRLAETPSPVLTRATCLRLGVVWRRISSMPRSGDQQCSLLASAADLLRTLSRHTALDVDTADGILSYVHTCSRDPDEAVRAAAVRVLGIVILPPDASNAGDVAVAQVARLLHNVLWGEGGSERGLLHDASGLVRQRASWALANSVEARLRDRTRLGDSQWADLARYCVAAGRDMEGVAVSACRTSGSLLAMLPPTASENDLLAGELVDQLCRVLGAGGKPPKSRWNAASALSRALSSNAIVLRVLAPSEKLDRVTELLYLSLDAKVFKIRVSAAHALLSLVGPDDSPRLEVLGTQRCGRIESIARARLTQLTASPASQTKEAGLYTEELQRLLERLVARLSTNTH</sequence>
<dbReference type="OrthoDB" id="2553858at2759"/>
<evidence type="ECO:0000313" key="4">
    <source>
        <dbReference type="Proteomes" id="UP000325008"/>
    </source>
</evidence>
<accession>A0A5C3FLN7</accession>
<feature type="compositionally biased region" description="Basic and acidic residues" evidence="1">
    <location>
        <begin position="248"/>
        <end position="262"/>
    </location>
</feature>
<dbReference type="InterPro" id="IPR052107">
    <property type="entry name" value="HEAT6"/>
</dbReference>
<protein>
    <recommendedName>
        <fullName evidence="2">DUF4042 domain-containing protein</fullName>
    </recommendedName>
</protein>
<dbReference type="EMBL" id="OOIQ01000003">
    <property type="protein sequence ID" value="SPO44477.1"/>
    <property type="molecule type" value="Genomic_DNA"/>
</dbReference>
<dbReference type="SUPFAM" id="SSF48371">
    <property type="entry name" value="ARM repeat"/>
    <property type="match status" value="1"/>
</dbReference>
<gene>
    <name evidence="3" type="ORF">PSANT_02162</name>
</gene>
<keyword evidence="4" id="KW-1185">Reference proteome</keyword>
<feature type="region of interest" description="Disordered" evidence="1">
    <location>
        <begin position="215"/>
        <end position="281"/>
    </location>
</feature>
<reference evidence="3" key="1">
    <citation type="submission" date="2018-03" db="EMBL/GenBank/DDBJ databases">
        <authorList>
            <person name="Guldener U."/>
        </authorList>
    </citation>
    <scope>NUCLEOTIDE SEQUENCE [LARGE SCALE GENOMIC DNA]</scope>
    <source>
        <strain evidence="3">ATCC34888</strain>
    </source>
</reference>
<evidence type="ECO:0000313" key="3">
    <source>
        <dbReference type="EMBL" id="SPO44477.1"/>
    </source>
</evidence>
<dbReference type="InterPro" id="IPR016024">
    <property type="entry name" value="ARM-type_fold"/>
</dbReference>
<dbReference type="InterPro" id="IPR025283">
    <property type="entry name" value="DUF4042"/>
</dbReference>
<dbReference type="PANTHER" id="PTHR13366">
    <property type="entry name" value="MALARIA ANTIGEN-RELATED"/>
    <property type="match status" value="1"/>
</dbReference>
<dbReference type="InterPro" id="IPR011989">
    <property type="entry name" value="ARM-like"/>
</dbReference>
<dbReference type="Pfam" id="PF13251">
    <property type="entry name" value="DUF4042"/>
    <property type="match status" value="1"/>
</dbReference>
<dbReference type="RefSeq" id="XP_014658518.1">
    <property type="nucleotide sequence ID" value="XM_014803032.1"/>
</dbReference>
<organism evidence="3 4">
    <name type="scientific">Pseudozyma antarctica</name>
    <name type="common">Yeast</name>
    <name type="synonym">Candida antarctica</name>
    <dbReference type="NCBI Taxonomy" id="84753"/>
    <lineage>
        <taxon>Eukaryota</taxon>
        <taxon>Fungi</taxon>
        <taxon>Dikarya</taxon>
        <taxon>Basidiomycota</taxon>
        <taxon>Ustilaginomycotina</taxon>
        <taxon>Ustilaginomycetes</taxon>
        <taxon>Ustilaginales</taxon>
        <taxon>Ustilaginaceae</taxon>
        <taxon>Moesziomyces</taxon>
    </lineage>
</organism>